<dbReference type="Proteomes" id="UP000070544">
    <property type="component" value="Unassembled WGS sequence"/>
</dbReference>
<organism evidence="3 4">
    <name type="scientific">Gonapodya prolifera (strain JEL478)</name>
    <name type="common">Monoblepharis prolifera</name>
    <dbReference type="NCBI Taxonomy" id="1344416"/>
    <lineage>
        <taxon>Eukaryota</taxon>
        <taxon>Fungi</taxon>
        <taxon>Fungi incertae sedis</taxon>
        <taxon>Chytridiomycota</taxon>
        <taxon>Chytridiomycota incertae sedis</taxon>
        <taxon>Monoblepharidomycetes</taxon>
        <taxon>Monoblepharidales</taxon>
        <taxon>Gonapodyaceae</taxon>
        <taxon>Gonapodya</taxon>
    </lineage>
</organism>
<protein>
    <submittedName>
        <fullName evidence="3">Periplasmic binding protein-like II</fullName>
    </submittedName>
</protein>
<accession>A0A139A674</accession>
<reference evidence="3 4" key="1">
    <citation type="journal article" date="2015" name="Genome Biol. Evol.">
        <title>Phylogenomic analyses indicate that early fungi evolved digesting cell walls of algal ancestors of land plants.</title>
        <authorList>
            <person name="Chang Y."/>
            <person name="Wang S."/>
            <person name="Sekimoto S."/>
            <person name="Aerts A.L."/>
            <person name="Choi C."/>
            <person name="Clum A."/>
            <person name="LaButti K.M."/>
            <person name="Lindquist E.A."/>
            <person name="Yee Ngan C."/>
            <person name="Ohm R.A."/>
            <person name="Salamov A.A."/>
            <person name="Grigoriev I.V."/>
            <person name="Spatafora J.W."/>
            <person name="Berbee M.L."/>
        </authorList>
    </citation>
    <scope>NUCLEOTIDE SEQUENCE [LARGE SCALE GENOMIC DNA]</scope>
    <source>
        <strain evidence="3 4">JEL478</strain>
    </source>
</reference>
<name>A0A139A674_GONPJ</name>
<dbReference type="PANTHER" id="PTHR35936:SF35">
    <property type="entry name" value="L-CYSTINE-BINDING PROTEIN TCYJ"/>
    <property type="match status" value="1"/>
</dbReference>
<gene>
    <name evidence="3" type="ORF">M427DRAFT_34959</name>
</gene>
<dbReference type="OMA" id="CARLNCV"/>
<evidence type="ECO:0000313" key="3">
    <source>
        <dbReference type="EMBL" id="KXS12234.1"/>
    </source>
</evidence>
<proteinExistence type="predicted"/>
<dbReference type="STRING" id="1344416.A0A139A674"/>
<keyword evidence="4" id="KW-1185">Reference proteome</keyword>
<dbReference type="SMART" id="SM00062">
    <property type="entry name" value="PBPb"/>
    <property type="match status" value="2"/>
</dbReference>
<keyword evidence="1" id="KW-0732">Signal</keyword>
<sequence>MVAGLVNAGQLTFGFGGFDLPPAHWITPDGTHHGYDAEVATELGKRLGVNVVWVQKDWDKFRSSCDNGEVDAIFVGQAITDKRKTYIDFSVPYGEFDECLLVKADSPIKNDAEALRGMRIGAITDSTNMTLGENWDRQLGGTGKGSVVKLVGFDGATDDVLGDMVKAMDKGETDGVIDDEIAFPKYIDTGKYRAVLSTHTRQIWALAFSKSRGASVQPGPVDVRTACDKVLTGMIEDGTMATLWKKWFGEGNQSWASAFGAKPVPEWFKVDKKRANRKGLVTPGTITYGCFGAPVVPINYFDEDGNRVGYESAVGEEIARRLGVKARWIQKDWDKFRDAVDNREVDCILIGQAITEYRLGFFDFSKPYGCFDECLLVHIDSTISKVEDLRGKTIGAISNSTNIALGERWDKELGGTGKGSVVTLRGFDGATADVLGDMVAAMDAGETQGVIDDEIAFPKYIDTGKYKAVLSTATQHRWALAFSKAQRAVNSTVLAAVNSAMSDMISDGTFEALWSKWFGPENKAWVSQFGAKPPASIIAKP</sequence>
<dbReference type="InterPro" id="IPR001638">
    <property type="entry name" value="Solute-binding_3/MltF_N"/>
</dbReference>
<dbReference type="SUPFAM" id="SSF53850">
    <property type="entry name" value="Periplasmic binding protein-like II"/>
    <property type="match status" value="2"/>
</dbReference>
<feature type="domain" description="Solute-binding protein family 3/N-terminal" evidence="2">
    <location>
        <begin position="10"/>
        <end position="251"/>
    </location>
</feature>
<dbReference type="OrthoDB" id="2139083at2759"/>
<feature type="domain" description="Solute-binding protein family 3/N-terminal" evidence="2">
    <location>
        <begin position="285"/>
        <end position="521"/>
    </location>
</feature>
<dbReference type="CDD" id="cd13530">
    <property type="entry name" value="PBP2_peptides_like"/>
    <property type="match status" value="2"/>
</dbReference>
<dbReference type="EMBL" id="KQ965790">
    <property type="protein sequence ID" value="KXS12234.1"/>
    <property type="molecule type" value="Genomic_DNA"/>
</dbReference>
<evidence type="ECO:0000259" key="2">
    <source>
        <dbReference type="SMART" id="SM00062"/>
    </source>
</evidence>
<evidence type="ECO:0000256" key="1">
    <source>
        <dbReference type="ARBA" id="ARBA00022729"/>
    </source>
</evidence>
<dbReference type="Gene3D" id="3.40.190.10">
    <property type="entry name" value="Periplasmic binding protein-like II"/>
    <property type="match status" value="4"/>
</dbReference>
<evidence type="ECO:0000313" key="4">
    <source>
        <dbReference type="Proteomes" id="UP000070544"/>
    </source>
</evidence>
<dbReference type="PANTHER" id="PTHR35936">
    <property type="entry name" value="MEMBRANE-BOUND LYTIC MUREIN TRANSGLYCOSYLASE F"/>
    <property type="match status" value="1"/>
</dbReference>
<dbReference type="AlphaFoldDB" id="A0A139A674"/>
<dbReference type="Pfam" id="PF00497">
    <property type="entry name" value="SBP_bac_3"/>
    <property type="match status" value="2"/>
</dbReference>